<protein>
    <recommendedName>
        <fullName evidence="3">MATH domain-containing protein</fullName>
    </recommendedName>
</protein>
<evidence type="ECO:0000313" key="2">
    <source>
        <dbReference type="Proteomes" id="UP001367676"/>
    </source>
</evidence>
<dbReference type="InterPro" id="IPR008974">
    <property type="entry name" value="TRAF-like"/>
</dbReference>
<comment type="caution">
    <text evidence="1">The sequence shown here is derived from an EMBL/GenBank/DDBJ whole genome shotgun (WGS) entry which is preliminary data.</text>
</comment>
<accession>A0AAN9TI06</accession>
<keyword evidence="2" id="KW-1185">Reference proteome</keyword>
<dbReference type="EMBL" id="JBBCAQ010000019">
    <property type="protein sequence ID" value="KAK7595045.1"/>
    <property type="molecule type" value="Genomic_DNA"/>
</dbReference>
<proteinExistence type="predicted"/>
<name>A0AAN9TI06_9HEMI</name>
<evidence type="ECO:0008006" key="3">
    <source>
        <dbReference type="Google" id="ProtNLM"/>
    </source>
</evidence>
<dbReference type="Gene3D" id="2.60.210.10">
    <property type="entry name" value="Apoptosis, Tumor Necrosis Factor Receptor Associated Protein 2, Chain A"/>
    <property type="match status" value="1"/>
</dbReference>
<dbReference type="Proteomes" id="UP001367676">
    <property type="component" value="Unassembled WGS sequence"/>
</dbReference>
<dbReference type="AlphaFoldDB" id="A0AAN9TI06"/>
<organism evidence="1 2">
    <name type="scientific">Parthenolecanium corni</name>
    <dbReference type="NCBI Taxonomy" id="536013"/>
    <lineage>
        <taxon>Eukaryota</taxon>
        <taxon>Metazoa</taxon>
        <taxon>Ecdysozoa</taxon>
        <taxon>Arthropoda</taxon>
        <taxon>Hexapoda</taxon>
        <taxon>Insecta</taxon>
        <taxon>Pterygota</taxon>
        <taxon>Neoptera</taxon>
        <taxon>Paraneoptera</taxon>
        <taxon>Hemiptera</taxon>
        <taxon>Sternorrhyncha</taxon>
        <taxon>Coccoidea</taxon>
        <taxon>Coccidae</taxon>
        <taxon>Parthenolecanium</taxon>
    </lineage>
</organism>
<gene>
    <name evidence="1" type="ORF">V9T40_001478</name>
</gene>
<reference evidence="1 2" key="1">
    <citation type="submission" date="2024-03" db="EMBL/GenBank/DDBJ databases">
        <title>Adaptation during the transition from Ophiocordyceps entomopathogen to insect associate is accompanied by gene loss and intensified selection.</title>
        <authorList>
            <person name="Ward C.M."/>
            <person name="Onetto C.A."/>
            <person name="Borneman A.R."/>
        </authorList>
    </citation>
    <scope>NUCLEOTIDE SEQUENCE [LARGE SCALE GENOMIC DNA]</scope>
    <source>
        <strain evidence="1">AWRI1</strain>
        <tissue evidence="1">Single Adult Female</tissue>
    </source>
</reference>
<evidence type="ECO:0000313" key="1">
    <source>
        <dbReference type="EMBL" id="KAK7595045.1"/>
    </source>
</evidence>
<sequence length="285" mass="31761">MLARYKCDAHDFPEGKMVKFTSESAAQGNRNYISVNDLYARNFTDANGEFQLELCIGTVRTLFDSEFRIPTSFLGHHIGHRGLHHHGGIATSTLTNIKTPAGTVTKVETSYFSFAGFDWNIALYPHGIKEAHGSNETRLAIYLNRCTGFDHQCRVKYNITLGDTEHTIKSGIMEDVSDSEGKSYGWHPRGKYTDLIRKGVIKIHAELILANTLSELVSNVTFQSVPATIGGSANVNHGVSASAVVSQCYDRDKQGWTVKCDCHAESIRIHMVYKDVQNVPRNHLR</sequence>
<dbReference type="SUPFAM" id="SSF49599">
    <property type="entry name" value="TRAF domain-like"/>
    <property type="match status" value="1"/>
</dbReference>